<keyword evidence="3" id="KW-0597">Phosphoprotein</keyword>
<dbReference type="PROSITE" id="PS51192">
    <property type="entry name" value="HELICASE_ATP_BIND_1"/>
    <property type="match status" value="1"/>
</dbReference>
<feature type="compositionally biased region" description="Polar residues" evidence="14">
    <location>
        <begin position="2444"/>
        <end position="2462"/>
    </location>
</feature>
<feature type="region of interest" description="Disordered" evidence="14">
    <location>
        <begin position="3406"/>
        <end position="3528"/>
    </location>
</feature>
<feature type="region of interest" description="Disordered" evidence="14">
    <location>
        <begin position="1519"/>
        <end position="1553"/>
    </location>
</feature>
<feature type="compositionally biased region" description="Basic and acidic residues" evidence="14">
    <location>
        <begin position="4186"/>
        <end position="4205"/>
    </location>
</feature>
<feature type="region of interest" description="Disordered" evidence="14">
    <location>
        <begin position="3083"/>
        <end position="3113"/>
    </location>
</feature>
<feature type="compositionally biased region" description="Polar residues" evidence="14">
    <location>
        <begin position="5021"/>
        <end position="5033"/>
    </location>
</feature>
<dbReference type="InterPro" id="IPR014001">
    <property type="entry name" value="Helicase_ATP-bd"/>
</dbReference>
<feature type="compositionally biased region" description="Low complexity" evidence="14">
    <location>
        <begin position="259"/>
        <end position="276"/>
    </location>
</feature>
<feature type="compositionally biased region" description="Polar residues" evidence="14">
    <location>
        <begin position="4639"/>
        <end position="4650"/>
    </location>
</feature>
<feature type="compositionally biased region" description="Acidic residues" evidence="14">
    <location>
        <begin position="3933"/>
        <end position="3946"/>
    </location>
</feature>
<dbReference type="PANTHER" id="PTHR45685:SF1">
    <property type="entry name" value="HELICASE SRCAP"/>
    <property type="match status" value="1"/>
</dbReference>
<feature type="compositionally biased region" description="Polar residues" evidence="14">
    <location>
        <begin position="2228"/>
        <end position="2245"/>
    </location>
</feature>
<feature type="compositionally biased region" description="Low complexity" evidence="14">
    <location>
        <begin position="4472"/>
        <end position="4485"/>
    </location>
</feature>
<feature type="region of interest" description="Disordered" evidence="14">
    <location>
        <begin position="4777"/>
        <end position="5000"/>
    </location>
</feature>
<gene>
    <name evidence="18" type="ORF">DNTS_032642</name>
</gene>
<feature type="compositionally biased region" description="Polar residues" evidence="14">
    <location>
        <begin position="4224"/>
        <end position="4236"/>
    </location>
</feature>
<keyword evidence="5" id="KW-0378">Hydrolase</keyword>
<comment type="subcellular location">
    <subcellularLocation>
        <location evidence="1">Nucleus</location>
    </subcellularLocation>
</comment>
<evidence type="ECO:0000256" key="9">
    <source>
        <dbReference type="ARBA" id="ARBA00023015"/>
    </source>
</evidence>
<feature type="compositionally biased region" description="Basic and acidic residues" evidence="14">
    <location>
        <begin position="246"/>
        <end position="256"/>
    </location>
</feature>
<feature type="region of interest" description="Disordered" evidence="14">
    <location>
        <begin position="3985"/>
        <end position="4261"/>
    </location>
</feature>
<feature type="compositionally biased region" description="Basic residues" evidence="14">
    <location>
        <begin position="4950"/>
        <end position="4961"/>
    </location>
</feature>
<feature type="compositionally biased region" description="Basic and acidic residues" evidence="14">
    <location>
        <begin position="5095"/>
        <end position="5123"/>
    </location>
</feature>
<evidence type="ECO:0000256" key="12">
    <source>
        <dbReference type="ARBA" id="ARBA00023242"/>
    </source>
</evidence>
<feature type="region of interest" description="Disordered" evidence="14">
    <location>
        <begin position="1372"/>
        <end position="1409"/>
    </location>
</feature>
<dbReference type="Pfam" id="PF15336">
    <property type="entry name" value="Auts2"/>
    <property type="match status" value="1"/>
</dbReference>
<sequence length="5245" mass="572706">MAFYTERSLEMDGPSRSGGFRQSRRSRSQRDRERRRRRANIVDPRASSPSSASEQEMCRRDSLIRTTGGECRPGFPGARHRPPRRRKRESVSCEEDIIDGFAIASFISLEALELDCSLKPPERSSLIGRGSKRKRDENGGPLSEPEEGPPATYTNSWEQRRKIKSKLKRKGAKITGNHMETGYICDTESESGDKASDNMEPAFIIRTREVSNNSASAAASNGCPLLPSNSSVPLLSVTPRVSGLERSQERSMEQPYHESISTSSSLPSLAGHSSASVSNLLPEQRNGNGLHHHRHDASSPQHKHKPFLPFHSKSQSIFSVGNSNRNSTSGKPPASSASSSSIRPPTPATSVSLGRGPGGLGSVRPSSRPSPGAAFTPSPSLPPPPPLMQVSPHPGTDQDLICQNLTESNGTSAAGGASVSSSSTGTSSRSTQGQTSIPTMAYQFHHHNHQHQHTHTHQHFLHPTAAPPPLFFPQYQPSVPGIQPVLPPTGPFSSLHGAFQPKGAAPEMASGLGVVPPHLQPKPRLTDPFAPPHKKPGKWCAMHVRVAWMILRHQEKLKLMHPDSQKLDLRNELLPRLPGPGIGGLGGLGSLGGPLNPAHDLSRPGNLFAAAGGVNPSSTPFMPPSTPHSSFLTPAAHLDPYVRSPPFPSLGALGSGAFGGLGSPTIAASVFGHKTEPPPSAVGGLGNPHDPWNRLHVAPASFPSGSSWAKGPEKRDDRVKELERRELTHIKDEKDRDSILYGRPPVRMSPGVPSLKHRSNTPSSHMNGLGSVSGGGIQSDGQSRERERESDKRQHSSSRPPASSSSTAPDRPRSSTSSIHTTSPSNVPLAPSPLDLFHRQPPHTLSTESSRSSQRENNGPASSSSLSSQKADRTTTPVSKPPLGLPSGLLHVKVKEERKEEPEPVPISLPHPSIPPHGFERPSSRHPHLPSTPSSTLSLTPTPGMPLPPPTPHPPHHPLSLLDRTRSIDAYLGGPGGSAGLVLGAAPDRFPPHPLGPSQGHPQATHSFPWDPWRDLAAQQQQQRRDVLTLRSDPHLALRSDPHLSRMQQVQRYLEAERVAVAAAVANSPHHPPVPTSSSSAAVSAGRPEFTLMSHPFDEEQRAQILREDFERARYFGMHPHHLSAPHLPSPSHAAHLEQLHAGLLSHPHLHPAGAAAQASHHPGLYSRLGPLHSHPHVPNGILTKTPSLVGALSVGAPPPLIPSVNRSSTPPRVPRLGPGDLALFNTHKDESRYFGFEEKDIRQLQKQSKARSDWARADCNSREISLRNLVSRRSFLHFAASKVSSPQPLHSAIPDPVSVGPFFNLILRTCQYLTGCSGALDLSILEVEITEDTGSVCSGVGSEAGQPGEEVVQQHTCPAVAVQGGISSAAQNVAGPPQHALQPVAAATPSPSLAETSTGSHQSGGSKTAGKVQTIVCFQQSSTIKDSEKVPPVQRGLVPATAEESQKLTKTFLDQTPSNRLLENRAESIAQEQGLLYRCNSEQTSISYREAVMAEGFSTGHCQDWSQQAGEAGGIFTSTETTKGLLPPGTIQMENEISGKHTPGESPSVSKPQFIEQLPKAPLSQTNQTAPSSEFGIQQKQGSTYLSKEVYKPESAETLADVGQNTLRTFKESDRTKQDIIGKPFCSGYSSKQEEKHSITSCGNSTPKDSVKSTCHPTENCSPTQKALQSSNALLKTSGFPSPPENLLCAQELSSPDVHKAIEMVSLGQETVVRVGQEKVAVDEDLCPSLAAKEVFCNISLEPKLSEHGTCVDALIVPNMSCDPSATILKQNKSANQTDVSTFTSANHLEDQNVILDHEVNCVTPESIDFNLPSRSECLAQQQPIPTDHKLSQIQMSPNDTPAIGNVKQRPAISSGTSSLTDVAVLMQPQMENTWLVVSEIVRETEHPGLEVIEEPGVQPPESQAAVYECAVPCFNSAAIHSDVKLLVTDKEEEPIETITQAQSNEGTQPSSETSPVLIKEGSVLVQKSVDAVLDDHPRTLKGLISTTTDVAIDQKKSVVLKNTPGVSFISIITIDPKQPSAQTSIQQNSSVQDVSQNDGTNKECLSETDTAALLCTTDTTLSSDHTVSKTPSQTFETVSSANIISRNSFEKDNFPKSNSPRKNVQTDTSLSTSVHQNSQKNLSSAQGILGSVSSDVLLDTWPSAGKPDLYAASFESELDLEQDQLQESLLSKDSEDTIQEPHEVSVEESSNEDVEVQNEDPNTESSSGLSKVRQWIADKVSAASTFPTSHVQCQTSPVSSGDWTHSHTGRTSPVQSPRGKNIASTSSQAEKSTTQKSTPKHSDLAELAKHEAEIEHRSLALKREGFWSIKRLSRLNEPVRPKVHWDYLCEEMQWLSADFAQERRWKRGVARKVVRMVMRHHEELRQKEERAKREEQAKLRRVASSIAKEVRSFWGSVEKVVQYKQQSRLEEKRKKALDLQLDFIVGQTERYSDLLSQSLHATPVPSSDTAAASKQSQQITVDEEDRDFEPPCEEEDDEETIEVEEQQEGNDVETQKREIELLQEESILPLDQLLSTLTLPQDVESDEEESDESSSNVEEDDKEFSANEEDAEDEEDTIAAQEVIEGEDDHTEELDDLAKEGDMSMEELLEKYKGAYASDFEEASAESSDESEGTEEEAEEETEGEDSVEDSASSSDSHAEDTEDEKDDENVQGSDAEDDDRGEGMEFLLRETDQSPSVTSPRPKKEISHITATAESLQPKGYTLATTKVKTPIPFLLHGTLREYQHIGLDWLVTMNEKKLNGILADEMGLGKTIQTIALLAHLACVKGNWGPHLIIVPTSVMLNWEMELKRWCPGFKILTYYGSQKERKLKRQGWTKPNAFHVCITSYKLVLQDHQAFRRKSWRYLILDEAQNIKNFKSQRWQSLLNFNSQRRLLLTGTPLQNSLMELWSLMHFLMPHVFQSHREFKEWFSNPLTGMIEGSQEYNEGLVKRLHKVLRPFLLRRIKADVEKQMPKKYEHVVRCRLSKRQRFLYDDFMAQASTRETLASGHFMSVINILMQLRKVCNHPNLFDPRPIQSPFITKDIVFSTASLVQCALETSPFERCDLSIFDLVGLERRVSRYQADVYLPQRKVTRQLIEEIMESPDPPPRPKPVRMKDAATPPEDRWTSSHKQSSGFMSYNHCIVPGITPAPAVRTLSTQPVAIRSPTLSTLPTPSQPPSNSLTQRVLLSPDMQARLSTGEVVSIAQLASLAGTPVSSSQGNQPVTFQLQGNMLTLAETPMHQVPLPQARPLQGNVMHLVSSSGHHHLISQPAQVTLLQTVSQSVSSSTAGTIPSCSGVAVPFTAAQVQTTKPLITAVTTSKSQPATQACLGTTVSVPKASVAPSNVLPSPAVRPLAAQPVAIRSPPPTTTTPSNNLTQRVLLSPDLQARLPFSTSMASGPGIFCKMVVCPAPSKEGAISNLAVAHSPRPAPPQSVTLHPHGTPSPVPRAPTASQPPHRTPVYAAPPRNTASSLTPPTRHVLRVVQRPPTPAPVAKTNSQAVSDDGNKAATLRTATSKPASSSQSTGSKSQRPRTQLPPPPRSPFYTSWLADTQKAQRDDQISQIMRVNELRCSAKPVYGSEVLGFLTFLPGPCPSPAHSVANHWSYSGYSSCLTAQSQENSDILKKSKVLKDAIHNSAERLQLLSEVIDRFVFIIPPVEAKPITMHSCHPPPHLKRQQSLFSSVLSSHLSPLTNTLHRIQCNMRTYFPDLRLIQYDSGKLQTLHLLLRQLKVGGHRVLIFTQMTRMLDVLEQFLNYHGHIYLRLDGSTRVEQRQALMERFNADRRIFCFILSTRSGGVGVNLTGADTVVFYDSDWNPTMDAQAQDRCHRIGQTRDVHIYRLISERTVEENILKKANQKRMLGDMAIEGGNFTTAFFKQQTIRELFDVTEGEKKEAELSLSQADEDDSIKKQQTTILEQALCRAEDEEDIVAASQAKAEQVADLAEFNENIPLDDGDSRDQEEEELSKAEQEIAALVEQLTPIERYAMNFLEASLEDISKEELKQAEEQVEAARKGLDQAKEEGLKLHQSSDSDDEDSVHPNTEEPTPKGRLRKHKEKGAPSTRVSGRLRGTPADDVSLSHASPDRGRRGTGLSSEHRTSQSPGSPQKMPLNREVPEKLRSGLRGRGTTKESASLVTSVNQSIQTNQLIDLANQSPPMQGPGPKITSVPSTNKQLISPSSSVPSTSASTSAVDRKSTNLSTLYKENSEEQRVEIENLRCKDRRASASSDSMCSPEHHSDQDGQHSLSPSLASPNYRSPRKRQSAEWEILKGLPEDSPSAKVLRKLPGRLVTVVEEKEPKRRRRGMSGCGATLEGSSEEPEKTELVQDCHSPNKPSLTAKDSPPKSVALSPASSPPPPLREQEYPSPHLPYRASNPCSPDMPVLRNLPVRRRLETESRMAAQLGEQFFGKGRGTDRKSSLSSLKLETNTDKDSLPQSDSSLVMKRKRGRPPKITPPKTQDPSEGKKLEKTSPGQSPPLSPKRKRGRPRKDSISNTTSPPSSPSCSSHERNLPRSNDVPPVTNNSPVTLNPTSLLNTAEQTSSTKPNSEMIQTTLFVSPSSQEVVLDSHVDNSNPSTDSDGKTALVSQILKASDDACSITTKDLGPVLSETSEITEPVSMPAIEAEPNLVEDGLKKDNLHKTNSAVDSDEPMDNVKVSLQPCSSLHMSSGTDPELTSLADTPESSVGQTSKTVECELKQSPRHSNQSCVPPSTPQTTSTEDISDSHSQEMVSSQSAPDEATDSFASITDSDSQLPIVAVKLLTENHEARHSPKETETEKVVVSEEAEAFIAEEMEIECDDGMEMDSVLSQSKRRKLDGFPKEQMPNLSVGTLSNADTEIHEAPKSDGQDNPSEEEEVKEVKEKTSVRTRCISRQSSQESVRSSSPSSVSSSGTRLFKSKKVSENKRAVKRKQEDIKCEKDKNKEKVKDHSNSSSSSDSDDSSSLKKCLTRSAQKILEKGGVIAKNDESSIRQKRRVDKKRKTTSTTDGDSSGETSSRVTRRSAGPTTHTLHSPEPEVLGKRCSALNAAAKLLAMRVRGPDTPSLSPKNKTTLQPSKPPPSEENGKHKGKLGQDSPMASNSKGDSVKQVLTQSVESPQSSSSRSTRQRPCSLVPPLEMERFKKEEKKRQSDSKGDGNDEIRETRSSRGHSACSSISSSRSRSSSNSSQRTHSLSSQSTEPIRTRSRATSSGSETEKAKSGQRKSSRGRESRKDKKSHKLDKPELSAGSSEGTPDRVLRSVAALAAAQARPPANNTRSSSTQSRHSKT</sequence>
<dbReference type="CDD" id="cd06503">
    <property type="entry name" value="ATP-synt_Fo_b"/>
    <property type="match status" value="1"/>
</dbReference>
<evidence type="ECO:0000256" key="13">
    <source>
        <dbReference type="SAM" id="Coils"/>
    </source>
</evidence>
<keyword evidence="12" id="KW-0539">Nucleus</keyword>
<dbReference type="FunFam" id="3.40.50.10810:FF:000005">
    <property type="entry name" value="Photoperiod-independent early flowering 1"/>
    <property type="match status" value="1"/>
</dbReference>
<keyword evidence="13" id="KW-0175">Coiled coil</keyword>
<dbReference type="GO" id="GO:0005524">
    <property type="term" value="F:ATP binding"/>
    <property type="evidence" value="ECO:0007669"/>
    <property type="project" value="UniProtKB-KW"/>
</dbReference>
<keyword evidence="8" id="KW-0156">Chromatin regulator</keyword>
<dbReference type="Gene3D" id="3.40.50.300">
    <property type="entry name" value="P-loop containing nucleotide triphosphate hydrolases"/>
    <property type="match status" value="1"/>
</dbReference>
<dbReference type="OrthoDB" id="372624at2759"/>
<evidence type="ECO:0000256" key="2">
    <source>
        <dbReference type="ARBA" id="ARBA00009220"/>
    </source>
</evidence>
<dbReference type="InterPro" id="IPR027417">
    <property type="entry name" value="P-loop_NTPase"/>
</dbReference>
<evidence type="ECO:0000256" key="7">
    <source>
        <dbReference type="ARBA" id="ARBA00022840"/>
    </source>
</evidence>
<feature type="compositionally biased region" description="Polar residues" evidence="14">
    <location>
        <begin position="277"/>
        <end position="287"/>
    </location>
</feature>
<evidence type="ECO:0000259" key="15">
    <source>
        <dbReference type="PROSITE" id="PS51192"/>
    </source>
</evidence>
<feature type="compositionally biased region" description="Pro residues" evidence="14">
    <location>
        <begin position="904"/>
        <end position="915"/>
    </location>
</feature>
<feature type="compositionally biased region" description="Basic and acidic residues" evidence="14">
    <location>
        <begin position="2175"/>
        <end position="2187"/>
    </location>
</feature>
<dbReference type="InterPro" id="IPR049730">
    <property type="entry name" value="SNF2/RAD54-like_C"/>
</dbReference>
<feature type="compositionally biased region" description="Polar residues" evidence="14">
    <location>
        <begin position="4657"/>
        <end position="4671"/>
    </location>
</feature>
<dbReference type="InterPro" id="IPR000330">
    <property type="entry name" value="SNF2_N"/>
</dbReference>
<dbReference type="SMART" id="SM00487">
    <property type="entry name" value="DEXDc"/>
    <property type="match status" value="1"/>
</dbReference>
<feature type="compositionally biased region" description="Basic and acidic residues" evidence="14">
    <location>
        <begin position="4816"/>
        <end position="4826"/>
    </location>
</feature>
<feature type="compositionally biased region" description="Low complexity" evidence="14">
    <location>
        <begin position="4158"/>
        <end position="4172"/>
    </location>
</feature>
<reference evidence="18 19" key="1">
    <citation type="journal article" date="2019" name="Sci. Data">
        <title>Hybrid genome assembly and annotation of Danionella translucida.</title>
        <authorList>
            <person name="Kadobianskyi M."/>
            <person name="Schulze L."/>
            <person name="Schuelke M."/>
            <person name="Judkewitz B."/>
        </authorList>
    </citation>
    <scope>NUCLEOTIDE SEQUENCE [LARGE SCALE GENOMIC DNA]</scope>
    <source>
        <strain evidence="18 19">Bolton</strain>
    </source>
</reference>
<feature type="compositionally biased region" description="Pro residues" evidence="14">
    <location>
        <begin position="943"/>
        <end position="953"/>
    </location>
</feature>
<feature type="domain" description="Helicase ATP-binding" evidence="15">
    <location>
        <begin position="2735"/>
        <end position="2900"/>
    </location>
</feature>
<feature type="region of interest" description="Disordered" evidence="14">
    <location>
        <begin position="120"/>
        <end position="172"/>
    </location>
</feature>
<feature type="compositionally biased region" description="Low complexity" evidence="14">
    <location>
        <begin position="2026"/>
        <end position="2040"/>
    </location>
</feature>
<feature type="region of interest" description="Disordered" evidence="14">
    <location>
        <begin position="669"/>
        <end position="959"/>
    </location>
</feature>
<dbReference type="GO" id="GO:0016887">
    <property type="term" value="F:ATP hydrolysis activity"/>
    <property type="evidence" value="ECO:0007669"/>
    <property type="project" value="TreeGrafter"/>
</dbReference>
<feature type="compositionally biased region" description="Low complexity" evidence="14">
    <location>
        <begin position="929"/>
        <end position="942"/>
    </location>
</feature>
<feature type="region of interest" description="Disordered" evidence="14">
    <location>
        <begin position="4610"/>
        <end position="4729"/>
    </location>
</feature>
<keyword evidence="6" id="KW-0347">Helicase</keyword>
<feature type="compositionally biased region" description="Basic and acidic residues" evidence="14">
    <location>
        <begin position="4879"/>
        <end position="4909"/>
    </location>
</feature>
<keyword evidence="19" id="KW-1185">Reference proteome</keyword>
<feature type="compositionally biased region" description="Acidic residues" evidence="14">
    <location>
        <begin position="2566"/>
        <end position="2577"/>
    </location>
</feature>
<feature type="compositionally biased region" description="Basic and acidic residues" evidence="14">
    <location>
        <begin position="4440"/>
        <end position="4449"/>
    </location>
</feature>
<feature type="compositionally biased region" description="Basic and acidic residues" evidence="14">
    <location>
        <begin position="4019"/>
        <end position="4029"/>
    </location>
</feature>
<feature type="compositionally biased region" description="Low complexity" evidence="14">
    <location>
        <begin position="5216"/>
        <end position="5230"/>
    </location>
</feature>
<evidence type="ECO:0000313" key="18">
    <source>
        <dbReference type="EMBL" id="TRY55144.1"/>
    </source>
</evidence>
<feature type="compositionally biased region" description="Basic residues" evidence="14">
    <location>
        <begin position="22"/>
        <end position="39"/>
    </location>
</feature>
<feature type="region of interest" description="Disordered" evidence="14">
    <location>
        <begin position="5012"/>
        <end position="5245"/>
    </location>
</feature>
<feature type="domain" description="HSA" evidence="17">
    <location>
        <begin position="2314"/>
        <end position="2386"/>
    </location>
</feature>
<feature type="domain" description="Helicase C-terminal" evidence="16">
    <location>
        <begin position="3701"/>
        <end position="3854"/>
    </location>
</feature>
<feature type="compositionally biased region" description="Polar residues" evidence="14">
    <location>
        <begin position="312"/>
        <end position="326"/>
    </location>
</feature>
<feature type="compositionally biased region" description="Low complexity" evidence="14">
    <location>
        <begin position="797"/>
        <end position="825"/>
    </location>
</feature>
<feature type="compositionally biased region" description="Acidic residues" evidence="14">
    <location>
        <begin position="2643"/>
        <end position="2663"/>
    </location>
</feature>
<feature type="region of interest" description="Disordered" evidence="14">
    <location>
        <begin position="1"/>
        <end position="92"/>
    </location>
</feature>
<feature type="compositionally biased region" description="Low complexity" evidence="14">
    <location>
        <begin position="4962"/>
        <end position="4976"/>
    </location>
</feature>
<feature type="compositionally biased region" description="Low complexity" evidence="14">
    <location>
        <begin position="5070"/>
        <end position="5089"/>
    </location>
</feature>
<feature type="region of interest" description="Disordered" evidence="14">
    <location>
        <begin position="4384"/>
        <end position="4535"/>
    </location>
</feature>
<dbReference type="InterPro" id="IPR038718">
    <property type="entry name" value="SNF2-like_sf"/>
</dbReference>
<dbReference type="InterPro" id="IPR050520">
    <property type="entry name" value="INO80/SWR1_helicase"/>
</dbReference>
<evidence type="ECO:0000256" key="4">
    <source>
        <dbReference type="ARBA" id="ARBA00022741"/>
    </source>
</evidence>
<dbReference type="Gene3D" id="3.40.50.10810">
    <property type="entry name" value="Tandem AAA-ATPase domain"/>
    <property type="match status" value="1"/>
</dbReference>
<dbReference type="FunFam" id="1.20.120.850:FF:000012">
    <property type="entry name" value="protein PHOTOPERIOD-INDEPENDENT EARLY FLOWERING 1 isoform X3"/>
    <property type="match status" value="1"/>
</dbReference>
<evidence type="ECO:0000259" key="17">
    <source>
        <dbReference type="PROSITE" id="PS51204"/>
    </source>
</evidence>
<dbReference type="PROSITE" id="PS51204">
    <property type="entry name" value="HSA"/>
    <property type="match status" value="1"/>
</dbReference>
<keyword evidence="10" id="KW-0238">DNA-binding</keyword>
<evidence type="ECO:0000256" key="1">
    <source>
        <dbReference type="ARBA" id="ARBA00004123"/>
    </source>
</evidence>
<dbReference type="Pfam" id="PF00176">
    <property type="entry name" value="SNF2-rel_dom"/>
    <property type="match status" value="1"/>
</dbReference>
<feature type="compositionally biased region" description="Basic and acidic residues" evidence="14">
    <location>
        <begin position="893"/>
        <end position="902"/>
    </location>
</feature>
<dbReference type="InterPro" id="IPR014012">
    <property type="entry name" value="HSA_dom"/>
</dbReference>
<feature type="region of interest" description="Disordered" evidence="14">
    <location>
        <begin position="4277"/>
        <end position="4363"/>
    </location>
</feature>
<evidence type="ECO:0000256" key="3">
    <source>
        <dbReference type="ARBA" id="ARBA00022553"/>
    </source>
</evidence>
<evidence type="ECO:0000256" key="8">
    <source>
        <dbReference type="ARBA" id="ARBA00022853"/>
    </source>
</evidence>
<feature type="compositionally biased region" description="Basic residues" evidence="14">
    <location>
        <begin position="78"/>
        <end position="88"/>
    </location>
</feature>
<dbReference type="CDD" id="cd18003">
    <property type="entry name" value="DEXQc_SRCAP"/>
    <property type="match status" value="1"/>
</dbReference>
<protein>
    <submittedName>
        <fullName evidence="18">Uncharacterized protein</fullName>
    </submittedName>
</protein>
<feature type="compositionally biased region" description="Acidic residues" evidence="14">
    <location>
        <begin position="2463"/>
        <end position="2493"/>
    </location>
</feature>
<dbReference type="GO" id="GO:0140096">
    <property type="term" value="F:catalytic activity, acting on a protein"/>
    <property type="evidence" value="ECO:0007669"/>
    <property type="project" value="UniProtKB-ARBA"/>
</dbReference>
<feature type="compositionally biased region" description="Low complexity" evidence="14">
    <location>
        <begin position="4851"/>
        <end position="4870"/>
    </location>
</feature>
<feature type="compositionally biased region" description="Basic and acidic residues" evidence="14">
    <location>
        <begin position="3985"/>
        <end position="4012"/>
    </location>
</feature>
<feature type="compositionally biased region" description="Basic and acidic residues" evidence="14">
    <location>
        <begin position="2578"/>
        <end position="2595"/>
    </location>
</feature>
<keyword evidence="7" id="KW-0067">ATP-binding</keyword>
<feature type="compositionally biased region" description="Low complexity" evidence="14">
    <location>
        <begin position="408"/>
        <end position="434"/>
    </location>
</feature>
<feature type="compositionally biased region" description="Polar residues" evidence="14">
    <location>
        <begin position="2264"/>
        <end position="2279"/>
    </location>
</feature>
<feature type="compositionally biased region" description="Acidic residues" evidence="14">
    <location>
        <begin position="2525"/>
        <end position="2559"/>
    </location>
</feature>
<dbReference type="InterPro" id="IPR017956">
    <property type="entry name" value="AT_hook_DNA-bd_motif"/>
</dbReference>
<comment type="caution">
    <text evidence="18">The sequence shown here is derived from an EMBL/GenBank/DDBJ whole genome shotgun (WGS) entry which is preliminary data.</text>
</comment>
<feature type="compositionally biased region" description="Polar residues" evidence="14">
    <location>
        <begin position="4500"/>
        <end position="4535"/>
    </location>
</feature>
<feature type="coiled-coil region" evidence="13">
    <location>
        <begin position="2356"/>
        <end position="2383"/>
    </location>
</feature>
<keyword evidence="9" id="KW-0805">Transcription regulation</keyword>
<feature type="region of interest" description="Disordered" evidence="14">
    <location>
        <begin position="2444"/>
        <end position="2497"/>
    </location>
</feature>
<proteinExistence type="inferred from homology"/>
<dbReference type="FunFam" id="3.40.50.300:FF:000529">
    <property type="entry name" value="helicase SRCAP isoform X1"/>
    <property type="match status" value="1"/>
</dbReference>
<keyword evidence="11" id="KW-0804">Transcription</keyword>
<dbReference type="PANTHER" id="PTHR45685">
    <property type="entry name" value="HELICASE SRCAP-RELATED"/>
    <property type="match status" value="1"/>
</dbReference>
<evidence type="ECO:0000256" key="10">
    <source>
        <dbReference type="ARBA" id="ARBA00023125"/>
    </source>
</evidence>
<dbReference type="GO" id="GO:0006338">
    <property type="term" value="P:chromatin remodeling"/>
    <property type="evidence" value="ECO:0007669"/>
    <property type="project" value="TreeGrafter"/>
</dbReference>
<evidence type="ECO:0000259" key="16">
    <source>
        <dbReference type="PROSITE" id="PS51194"/>
    </source>
</evidence>
<keyword evidence="4" id="KW-0547">Nucleotide-binding</keyword>
<feature type="compositionally biased region" description="Acidic residues" evidence="14">
    <location>
        <begin position="2191"/>
        <end position="2204"/>
    </location>
</feature>
<dbReference type="SMART" id="SM00384">
    <property type="entry name" value="AT_hook"/>
    <property type="match status" value="2"/>
</dbReference>
<feature type="region of interest" description="Disordered" evidence="14">
    <location>
        <begin position="241"/>
        <end position="434"/>
    </location>
</feature>
<feature type="region of interest" description="Disordered" evidence="14">
    <location>
        <begin position="2520"/>
        <end position="2663"/>
    </location>
</feature>
<dbReference type="GO" id="GO:0004386">
    <property type="term" value="F:helicase activity"/>
    <property type="evidence" value="ECO:0007669"/>
    <property type="project" value="UniProtKB-KW"/>
</dbReference>
<feature type="compositionally biased region" description="Polar residues" evidence="14">
    <location>
        <begin position="4681"/>
        <end position="4699"/>
    </location>
</feature>
<dbReference type="Pfam" id="PF00271">
    <property type="entry name" value="Helicase_C"/>
    <property type="match status" value="1"/>
</dbReference>
<feature type="compositionally biased region" description="Basic and acidic residues" evidence="14">
    <location>
        <begin position="711"/>
        <end position="738"/>
    </location>
</feature>
<feature type="compositionally biased region" description="Polar residues" evidence="14">
    <location>
        <begin position="5054"/>
        <end position="5069"/>
    </location>
</feature>
<feature type="compositionally biased region" description="Low complexity" evidence="14">
    <location>
        <begin position="327"/>
        <end position="354"/>
    </location>
</feature>
<feature type="compositionally biased region" description="Basic and acidic residues" evidence="14">
    <location>
        <begin position="3096"/>
        <end position="3109"/>
    </location>
</feature>
<feature type="compositionally biased region" description="Acidic residues" evidence="14">
    <location>
        <begin position="2601"/>
        <end position="2631"/>
    </location>
</feature>
<feature type="compositionally biased region" description="Low complexity" evidence="14">
    <location>
        <begin position="5126"/>
        <end position="5155"/>
    </location>
</feature>
<dbReference type="Pfam" id="PF07529">
    <property type="entry name" value="HSA"/>
    <property type="match status" value="1"/>
</dbReference>
<dbReference type="InterPro" id="IPR001650">
    <property type="entry name" value="Helicase_C-like"/>
</dbReference>
<dbReference type="PROSITE" id="PS51194">
    <property type="entry name" value="HELICASE_CTER"/>
    <property type="match status" value="1"/>
</dbReference>
<dbReference type="CDD" id="cd18793">
    <property type="entry name" value="SF2_C_SNF"/>
    <property type="match status" value="1"/>
</dbReference>
<feature type="compositionally biased region" description="Low complexity" evidence="14">
    <location>
        <begin position="3496"/>
        <end position="3516"/>
    </location>
</feature>
<feature type="compositionally biased region" description="Polar residues" evidence="14">
    <location>
        <begin position="5231"/>
        <end position="5245"/>
    </location>
</feature>
<dbReference type="InterPro" id="IPR023246">
    <property type="entry name" value="AUTS2"/>
</dbReference>
<accession>A0A553MPN7</accession>
<feature type="compositionally biased region" description="Polar residues" evidence="14">
    <location>
        <begin position="1390"/>
        <end position="1407"/>
    </location>
</feature>
<dbReference type="Proteomes" id="UP000316079">
    <property type="component" value="Unassembled WGS sequence"/>
</dbReference>
<evidence type="ECO:0000256" key="5">
    <source>
        <dbReference type="ARBA" id="ARBA00022801"/>
    </source>
</evidence>
<feature type="compositionally biased region" description="Low complexity" evidence="14">
    <location>
        <begin position="362"/>
        <end position="372"/>
    </location>
</feature>
<feature type="compositionally biased region" description="Polar residues" evidence="14">
    <location>
        <begin position="4148"/>
        <end position="4157"/>
    </location>
</feature>
<organism evidence="18 19">
    <name type="scientific">Danionella cerebrum</name>
    <dbReference type="NCBI Taxonomy" id="2873325"/>
    <lineage>
        <taxon>Eukaryota</taxon>
        <taxon>Metazoa</taxon>
        <taxon>Chordata</taxon>
        <taxon>Craniata</taxon>
        <taxon>Vertebrata</taxon>
        <taxon>Euteleostomi</taxon>
        <taxon>Actinopterygii</taxon>
        <taxon>Neopterygii</taxon>
        <taxon>Teleostei</taxon>
        <taxon>Ostariophysi</taxon>
        <taxon>Cypriniformes</taxon>
        <taxon>Danionidae</taxon>
        <taxon>Danioninae</taxon>
        <taxon>Danionella</taxon>
    </lineage>
</organism>
<evidence type="ECO:0000256" key="14">
    <source>
        <dbReference type="SAM" id="MobiDB-lite"/>
    </source>
</evidence>
<dbReference type="EMBL" id="SRMA01027333">
    <property type="protein sequence ID" value="TRY55144.1"/>
    <property type="molecule type" value="Genomic_DNA"/>
</dbReference>
<dbReference type="GO" id="GO:0000812">
    <property type="term" value="C:Swr1 complex"/>
    <property type="evidence" value="ECO:0007669"/>
    <property type="project" value="TreeGrafter"/>
</dbReference>
<feature type="compositionally biased region" description="Polar residues" evidence="14">
    <location>
        <begin position="4804"/>
        <end position="4815"/>
    </location>
</feature>
<dbReference type="GO" id="GO:0010557">
    <property type="term" value="P:positive regulation of macromolecule biosynthetic process"/>
    <property type="evidence" value="ECO:0007669"/>
    <property type="project" value="UniProtKB-ARBA"/>
</dbReference>
<dbReference type="SUPFAM" id="SSF52540">
    <property type="entry name" value="P-loop containing nucleoside triphosphate hydrolases"/>
    <property type="match status" value="3"/>
</dbReference>
<feature type="compositionally biased region" description="Basic residues" evidence="14">
    <location>
        <begin position="290"/>
        <end position="306"/>
    </location>
</feature>
<evidence type="ECO:0000256" key="11">
    <source>
        <dbReference type="ARBA" id="ARBA00023163"/>
    </source>
</evidence>
<feature type="compositionally biased region" description="Polar residues" evidence="14">
    <location>
        <begin position="4111"/>
        <end position="4138"/>
    </location>
</feature>
<dbReference type="SMART" id="SM00573">
    <property type="entry name" value="HSA"/>
    <property type="match status" value="1"/>
</dbReference>
<feature type="region of interest" description="Disordered" evidence="14">
    <location>
        <begin position="2090"/>
        <end position="2123"/>
    </location>
</feature>
<name>A0A553MPN7_9TELE</name>
<feature type="region of interest" description="Disordered" evidence="14">
    <location>
        <begin position="3930"/>
        <end position="3949"/>
    </location>
</feature>
<feature type="region of interest" description="Disordered" evidence="14">
    <location>
        <begin position="2175"/>
        <end position="2213"/>
    </location>
</feature>
<feature type="region of interest" description="Disordered" evidence="14">
    <location>
        <begin position="987"/>
        <end position="1010"/>
    </location>
</feature>
<feature type="compositionally biased region" description="Polar residues" evidence="14">
    <location>
        <begin position="843"/>
        <end position="861"/>
    </location>
</feature>
<dbReference type="STRING" id="623744.A0A553MPN7"/>
<feature type="compositionally biased region" description="Basic and acidic residues" evidence="14">
    <location>
        <begin position="782"/>
        <end position="794"/>
    </location>
</feature>
<dbReference type="GO" id="GO:0010468">
    <property type="term" value="P:regulation of gene expression"/>
    <property type="evidence" value="ECO:0007669"/>
    <property type="project" value="UniProtKB-ARBA"/>
</dbReference>
<dbReference type="PRINTS" id="PR02044">
    <property type="entry name" value="FIBROSIN1LPF"/>
</dbReference>
<feature type="compositionally biased region" description="Polar residues" evidence="14">
    <location>
        <begin position="2097"/>
        <end position="2123"/>
    </location>
</feature>
<feature type="region of interest" description="Disordered" evidence="14">
    <location>
        <begin position="2026"/>
        <end position="2045"/>
    </location>
</feature>
<evidence type="ECO:0000313" key="19">
    <source>
        <dbReference type="Proteomes" id="UP000316079"/>
    </source>
</evidence>
<feature type="region of interest" description="Disordered" evidence="14">
    <location>
        <begin position="2228"/>
        <end position="2284"/>
    </location>
</feature>
<dbReference type="SMART" id="SM00490">
    <property type="entry name" value="HELICc"/>
    <property type="match status" value="1"/>
</dbReference>
<feature type="compositionally biased region" description="Basic residues" evidence="14">
    <location>
        <begin position="161"/>
        <end position="172"/>
    </location>
</feature>
<dbReference type="GO" id="GO:0003677">
    <property type="term" value="F:DNA binding"/>
    <property type="evidence" value="ECO:0007669"/>
    <property type="project" value="UniProtKB-KW"/>
</dbReference>
<dbReference type="GO" id="GO:0042393">
    <property type="term" value="F:histone binding"/>
    <property type="evidence" value="ECO:0007669"/>
    <property type="project" value="TreeGrafter"/>
</dbReference>
<comment type="similarity">
    <text evidence="2">Belongs to the SNF2/RAD54 helicase family. SWR1 subfamily.</text>
</comment>
<evidence type="ECO:0000256" key="6">
    <source>
        <dbReference type="ARBA" id="ARBA00022806"/>
    </source>
</evidence>